<name>A0A8T9Q5X5_9BACT</name>
<evidence type="ECO:0000313" key="1">
    <source>
        <dbReference type="EMBL" id="UOQ72964.1"/>
    </source>
</evidence>
<dbReference type="EMBL" id="CP095046">
    <property type="protein sequence ID" value="UOQ72964.1"/>
    <property type="molecule type" value="Genomic_DNA"/>
</dbReference>
<gene>
    <name evidence="1" type="ORF">MUN79_02980</name>
</gene>
<dbReference type="RefSeq" id="WP_244676322.1">
    <property type="nucleotide sequence ID" value="NZ_CP095046.1"/>
</dbReference>
<dbReference type="InterPro" id="IPR052918">
    <property type="entry name" value="Motility_Chemotaxis_Reg"/>
</dbReference>
<sequence>MGNSLLSSAGPPYSNIFMGRLSADGEWSEVTQLGGDQEEQLGQVALDAAGNLTLVGSFSGSTLAVGSTTLSNAGPVGTSDIFVARRNAAGQWTLAVRAGGTSNDKALNVAPGANGTATVAGYFSSSTATLGPFTLSNADASAATTDVFVAQLDAAGAWVSALTAGGVDNQRVSALATDGRGGELLSAIRKGLASRLALLRSAQSALFTVWLGSLVA</sequence>
<dbReference type="PANTHER" id="PTHR35580:SF1">
    <property type="entry name" value="PHYTASE-LIKE DOMAIN-CONTAINING PROTEIN"/>
    <property type="match status" value="1"/>
</dbReference>
<keyword evidence="2" id="KW-1185">Reference proteome</keyword>
<accession>A0A8T9Q5X5</accession>
<dbReference type="KEGG" id="hcu:MUN79_02980"/>
<proteinExistence type="predicted"/>
<protein>
    <submittedName>
        <fullName evidence="1">Uncharacterized protein</fullName>
    </submittedName>
</protein>
<dbReference type="Proteomes" id="UP000831796">
    <property type="component" value="Chromosome"/>
</dbReference>
<dbReference type="PANTHER" id="PTHR35580">
    <property type="entry name" value="CELL SURFACE GLYCOPROTEIN (S-LAYER PROTEIN)-LIKE PROTEIN"/>
    <property type="match status" value="1"/>
</dbReference>
<dbReference type="AlphaFoldDB" id="A0A8T9Q5X5"/>
<reference evidence="1" key="1">
    <citation type="submission" date="2022-04" db="EMBL/GenBank/DDBJ databases">
        <title>Hymenobacter sp. isolated from the air.</title>
        <authorList>
            <person name="Won M."/>
            <person name="Lee C.-M."/>
            <person name="Woen H.-Y."/>
            <person name="Kwon S.-W."/>
        </authorList>
    </citation>
    <scope>NUCLEOTIDE SEQUENCE</scope>
    <source>
        <strain evidence="1">5116S-3</strain>
    </source>
</reference>
<evidence type="ECO:0000313" key="2">
    <source>
        <dbReference type="Proteomes" id="UP000831796"/>
    </source>
</evidence>
<organism evidence="1 2">
    <name type="scientific">Hymenobacter cellulosilyticus</name>
    <dbReference type="NCBI Taxonomy" id="2932248"/>
    <lineage>
        <taxon>Bacteria</taxon>
        <taxon>Pseudomonadati</taxon>
        <taxon>Bacteroidota</taxon>
        <taxon>Cytophagia</taxon>
        <taxon>Cytophagales</taxon>
        <taxon>Hymenobacteraceae</taxon>
        <taxon>Hymenobacter</taxon>
    </lineage>
</organism>